<evidence type="ECO:0000256" key="8">
    <source>
        <dbReference type="SAM" id="MobiDB-lite"/>
    </source>
</evidence>
<accession>A0A9W8E5R0</accession>
<dbReference type="SMART" id="SM00343">
    <property type="entry name" value="ZnF_C2HC"/>
    <property type="match status" value="4"/>
</dbReference>
<evidence type="ECO:0000256" key="1">
    <source>
        <dbReference type="ARBA" id="ARBA00004123"/>
    </source>
</evidence>
<dbReference type="InterPro" id="IPR001878">
    <property type="entry name" value="Znf_CCHC"/>
</dbReference>
<dbReference type="GO" id="GO:0008270">
    <property type="term" value="F:zinc ion binding"/>
    <property type="evidence" value="ECO:0007669"/>
    <property type="project" value="UniProtKB-KW"/>
</dbReference>
<dbReference type="PROSITE" id="PS50158">
    <property type="entry name" value="ZF_CCHC"/>
    <property type="match status" value="2"/>
</dbReference>
<feature type="compositionally biased region" description="Basic residues" evidence="8">
    <location>
        <begin position="343"/>
        <end position="354"/>
    </location>
</feature>
<keyword evidence="2" id="KW-0479">Metal-binding</keyword>
<dbReference type="PANTHER" id="PTHR46543">
    <property type="entry name" value="ZINC FINGER CCHC DOMAIN-CONTAINING PROTEIN 7"/>
    <property type="match status" value="1"/>
</dbReference>
<evidence type="ECO:0000256" key="5">
    <source>
        <dbReference type="ARBA" id="ARBA00022833"/>
    </source>
</evidence>
<proteinExistence type="predicted"/>
<evidence type="ECO:0000256" key="7">
    <source>
        <dbReference type="PROSITE-ProRule" id="PRU00047"/>
    </source>
</evidence>
<evidence type="ECO:0000256" key="4">
    <source>
        <dbReference type="ARBA" id="ARBA00022771"/>
    </source>
</evidence>
<evidence type="ECO:0000313" key="11">
    <source>
        <dbReference type="Proteomes" id="UP001151582"/>
    </source>
</evidence>
<feature type="compositionally biased region" description="Basic and acidic residues" evidence="8">
    <location>
        <begin position="312"/>
        <end position="334"/>
    </location>
</feature>
<dbReference type="InterPro" id="IPR036875">
    <property type="entry name" value="Znf_CCHC_sf"/>
</dbReference>
<keyword evidence="11" id="KW-1185">Reference proteome</keyword>
<gene>
    <name evidence="10" type="ORF">H4R34_005885</name>
</gene>
<keyword evidence="5" id="KW-0862">Zinc</keyword>
<feature type="compositionally biased region" description="Low complexity" evidence="8">
    <location>
        <begin position="369"/>
        <end position="379"/>
    </location>
</feature>
<feature type="domain" description="CCHC-type" evidence="9">
    <location>
        <begin position="86"/>
        <end position="100"/>
    </location>
</feature>
<keyword evidence="6" id="KW-0539">Nucleus</keyword>
<dbReference type="GO" id="GO:0071038">
    <property type="term" value="P:TRAMP-dependent tRNA surveillance pathway"/>
    <property type="evidence" value="ECO:0007669"/>
    <property type="project" value="TreeGrafter"/>
</dbReference>
<name>A0A9W8E5R0_9FUNG</name>
<dbReference type="GO" id="GO:0031499">
    <property type="term" value="C:TRAMP complex"/>
    <property type="evidence" value="ECO:0007669"/>
    <property type="project" value="TreeGrafter"/>
</dbReference>
<feature type="region of interest" description="Disordered" evidence="8">
    <location>
        <begin position="225"/>
        <end position="379"/>
    </location>
</feature>
<dbReference type="Proteomes" id="UP001151582">
    <property type="component" value="Unassembled WGS sequence"/>
</dbReference>
<comment type="subcellular location">
    <subcellularLocation>
        <location evidence="1">Nucleus</location>
    </subcellularLocation>
</comment>
<sequence>MERSVTESETPLQPLALPKRIMQTLILTENGALDPAATAAASPQPTSDDHDYSYLDDEEQVGNRYFIEEQNTPDRFGRRRTLEIVCFTCGSEDHRASACPVSQDVCFNCKERGHVSRDCNRPKLRGDRCGQCGSPYHHRSECPLIWRQYVYVDRVDKSLIEQFPLRRPVGAYCYQCAGRGHWGDDCLETGRNRLAYREFSAFNAHIETMPDFHPDADQVNAEIRRARPRRSQQTPPSAKRHYRPSHLADTPPSSSSRYRPPGKRHRPDYDASSPAPYEREYGRSSRHSKNSRPSPREDRHSRSSHPGLQYRTQDDRYYFPRGGHHDNDRSKDGGNSHASRSSRQQRPRSSRHHGMTISGASRSKRRSGRSSSRAHGSRQ</sequence>
<evidence type="ECO:0000256" key="6">
    <source>
        <dbReference type="ARBA" id="ARBA00023242"/>
    </source>
</evidence>
<evidence type="ECO:0000313" key="10">
    <source>
        <dbReference type="EMBL" id="KAJ1970988.1"/>
    </source>
</evidence>
<evidence type="ECO:0000259" key="9">
    <source>
        <dbReference type="PROSITE" id="PS50158"/>
    </source>
</evidence>
<comment type="caution">
    <text evidence="10">The sequence shown here is derived from an EMBL/GenBank/DDBJ whole genome shotgun (WGS) entry which is preliminary data.</text>
</comment>
<dbReference type="OrthoDB" id="7608935at2759"/>
<dbReference type="InterPro" id="IPR051644">
    <property type="entry name" value="TRAMP_AT-DNA-binding"/>
</dbReference>
<evidence type="ECO:0000256" key="3">
    <source>
        <dbReference type="ARBA" id="ARBA00022737"/>
    </source>
</evidence>
<organism evidence="10 11">
    <name type="scientific">Dimargaris verticillata</name>
    <dbReference type="NCBI Taxonomy" id="2761393"/>
    <lineage>
        <taxon>Eukaryota</taxon>
        <taxon>Fungi</taxon>
        <taxon>Fungi incertae sedis</taxon>
        <taxon>Zoopagomycota</taxon>
        <taxon>Kickxellomycotina</taxon>
        <taxon>Dimargaritomycetes</taxon>
        <taxon>Dimargaritales</taxon>
        <taxon>Dimargaritaceae</taxon>
        <taxon>Dimargaris</taxon>
    </lineage>
</organism>
<dbReference type="SUPFAM" id="SSF57756">
    <property type="entry name" value="Retrovirus zinc finger-like domains"/>
    <property type="match status" value="1"/>
</dbReference>
<dbReference type="GO" id="GO:0071039">
    <property type="term" value="P:nuclear polyadenylation-dependent CUT catabolic process"/>
    <property type="evidence" value="ECO:0007669"/>
    <property type="project" value="TreeGrafter"/>
</dbReference>
<dbReference type="Gene3D" id="4.10.60.10">
    <property type="entry name" value="Zinc finger, CCHC-type"/>
    <property type="match status" value="2"/>
</dbReference>
<keyword evidence="4 7" id="KW-0863">Zinc-finger</keyword>
<keyword evidence="3" id="KW-0677">Repeat</keyword>
<dbReference type="GO" id="GO:0071036">
    <property type="term" value="P:nuclear polyadenylation-dependent snoRNA catabolic process"/>
    <property type="evidence" value="ECO:0007669"/>
    <property type="project" value="TreeGrafter"/>
</dbReference>
<dbReference type="PANTHER" id="PTHR46543:SF1">
    <property type="entry name" value="ZINC FINGER CCHC DOMAIN-CONTAINING PROTEIN 7"/>
    <property type="match status" value="1"/>
</dbReference>
<dbReference type="GO" id="GO:0003723">
    <property type="term" value="F:RNA binding"/>
    <property type="evidence" value="ECO:0007669"/>
    <property type="project" value="TreeGrafter"/>
</dbReference>
<protein>
    <recommendedName>
        <fullName evidence="9">CCHC-type domain-containing protein</fullName>
    </recommendedName>
</protein>
<evidence type="ECO:0000256" key="2">
    <source>
        <dbReference type="ARBA" id="ARBA00022723"/>
    </source>
</evidence>
<feature type="domain" description="CCHC-type" evidence="9">
    <location>
        <begin position="106"/>
        <end position="119"/>
    </location>
</feature>
<dbReference type="GO" id="GO:0071037">
    <property type="term" value="P:nuclear polyadenylation-dependent snRNA catabolic process"/>
    <property type="evidence" value="ECO:0007669"/>
    <property type="project" value="TreeGrafter"/>
</dbReference>
<dbReference type="Pfam" id="PF00098">
    <property type="entry name" value="zf-CCHC"/>
    <property type="match status" value="2"/>
</dbReference>
<dbReference type="GO" id="GO:0071035">
    <property type="term" value="P:nuclear polyadenylation-dependent rRNA catabolic process"/>
    <property type="evidence" value="ECO:0007669"/>
    <property type="project" value="TreeGrafter"/>
</dbReference>
<reference evidence="10" key="1">
    <citation type="submission" date="2022-07" db="EMBL/GenBank/DDBJ databases">
        <title>Phylogenomic reconstructions and comparative analyses of Kickxellomycotina fungi.</title>
        <authorList>
            <person name="Reynolds N.K."/>
            <person name="Stajich J.E."/>
            <person name="Barry K."/>
            <person name="Grigoriev I.V."/>
            <person name="Crous P."/>
            <person name="Smith M.E."/>
        </authorList>
    </citation>
    <scope>NUCLEOTIDE SEQUENCE</scope>
    <source>
        <strain evidence="10">RSA 567</strain>
    </source>
</reference>
<dbReference type="GO" id="GO:0071031">
    <property type="term" value="P:nuclear mRNA surveillance of mRNA 3'-end processing"/>
    <property type="evidence" value="ECO:0007669"/>
    <property type="project" value="TreeGrafter"/>
</dbReference>
<dbReference type="AlphaFoldDB" id="A0A9W8E5R0"/>
<dbReference type="EMBL" id="JANBQB010001551">
    <property type="protein sequence ID" value="KAJ1970988.1"/>
    <property type="molecule type" value="Genomic_DNA"/>
</dbReference>